<name>A0A9P3LCV5_9APHY</name>
<dbReference type="AlphaFoldDB" id="A0A9P3LCV5"/>
<accession>A0A9P3LCV5</accession>
<evidence type="ECO:0000313" key="2">
    <source>
        <dbReference type="Proteomes" id="UP000703269"/>
    </source>
</evidence>
<dbReference type="Proteomes" id="UP000703269">
    <property type="component" value="Unassembled WGS sequence"/>
</dbReference>
<evidence type="ECO:0000313" key="1">
    <source>
        <dbReference type="EMBL" id="GJE90595.1"/>
    </source>
</evidence>
<sequence>MRPRPSCIRPTRWTRSALTRRIAEPWAILRDFGSLSSDSITWCIRGPFGFNVSLGRQPLRKRTSGPEMIELALCYHVSSSSDDASIRYTPGEHRHVSRLQWRIYLRALFSPHSAQPYVDIQTFLHDVFPPLTVPDFPQHLVDAGLTSSRARSSRRSSSAGCSVTIYRRIGFHPEEDGQATLVWFQGERSGCLPCWSDVTPRSLDLTPMSHSYSSCVHQSSKS</sequence>
<proteinExistence type="predicted"/>
<gene>
    <name evidence="1" type="ORF">PsYK624_067390</name>
</gene>
<dbReference type="EMBL" id="BPQB01000017">
    <property type="protein sequence ID" value="GJE90595.1"/>
    <property type="molecule type" value="Genomic_DNA"/>
</dbReference>
<organism evidence="1 2">
    <name type="scientific">Phanerochaete sordida</name>
    <dbReference type="NCBI Taxonomy" id="48140"/>
    <lineage>
        <taxon>Eukaryota</taxon>
        <taxon>Fungi</taxon>
        <taxon>Dikarya</taxon>
        <taxon>Basidiomycota</taxon>
        <taxon>Agaricomycotina</taxon>
        <taxon>Agaricomycetes</taxon>
        <taxon>Polyporales</taxon>
        <taxon>Phanerochaetaceae</taxon>
        <taxon>Phanerochaete</taxon>
    </lineage>
</organism>
<reference evidence="1 2" key="1">
    <citation type="submission" date="2021-08" db="EMBL/GenBank/DDBJ databases">
        <title>Draft Genome Sequence of Phanerochaete sordida strain YK-624.</title>
        <authorList>
            <person name="Mori T."/>
            <person name="Dohra H."/>
            <person name="Suzuki T."/>
            <person name="Kawagishi H."/>
            <person name="Hirai H."/>
        </authorList>
    </citation>
    <scope>NUCLEOTIDE SEQUENCE [LARGE SCALE GENOMIC DNA]</scope>
    <source>
        <strain evidence="1 2">YK-624</strain>
    </source>
</reference>
<protein>
    <submittedName>
        <fullName evidence="1">Uncharacterized protein</fullName>
    </submittedName>
</protein>
<keyword evidence="2" id="KW-1185">Reference proteome</keyword>
<comment type="caution">
    <text evidence="1">The sequence shown here is derived from an EMBL/GenBank/DDBJ whole genome shotgun (WGS) entry which is preliminary data.</text>
</comment>